<accession>S8FPT0</accession>
<feature type="compositionally biased region" description="Basic and acidic residues" evidence="1">
    <location>
        <begin position="301"/>
        <end position="310"/>
    </location>
</feature>
<gene>
    <name evidence="2" type="ORF">FOMPIDRAFT_1116483</name>
</gene>
<dbReference type="AlphaFoldDB" id="S8FPT0"/>
<dbReference type="InParanoid" id="S8FPT0"/>
<dbReference type="HOGENOM" id="CLU_021481_0_0_1"/>
<dbReference type="EMBL" id="KE504131">
    <property type="protein sequence ID" value="EPT03271.1"/>
    <property type="molecule type" value="Genomic_DNA"/>
</dbReference>
<evidence type="ECO:0008006" key="4">
    <source>
        <dbReference type="Google" id="ProtNLM"/>
    </source>
</evidence>
<evidence type="ECO:0000256" key="1">
    <source>
        <dbReference type="SAM" id="MobiDB-lite"/>
    </source>
</evidence>
<dbReference type="eggNOG" id="ENOG502SPDB">
    <property type="taxonomic scope" value="Eukaryota"/>
</dbReference>
<protein>
    <recommendedName>
        <fullName evidence="4">Protein kinase domain-containing protein</fullName>
    </recommendedName>
</protein>
<feature type="compositionally biased region" description="Acidic residues" evidence="1">
    <location>
        <begin position="323"/>
        <end position="335"/>
    </location>
</feature>
<dbReference type="OrthoDB" id="5327923at2759"/>
<evidence type="ECO:0000313" key="2">
    <source>
        <dbReference type="EMBL" id="EPT03271.1"/>
    </source>
</evidence>
<feature type="region of interest" description="Disordered" evidence="1">
    <location>
        <begin position="418"/>
        <end position="437"/>
    </location>
</feature>
<keyword evidence="3" id="KW-1185">Reference proteome</keyword>
<organism evidence="2 3">
    <name type="scientific">Fomitopsis schrenkii</name>
    <name type="common">Brown rot fungus</name>
    <dbReference type="NCBI Taxonomy" id="2126942"/>
    <lineage>
        <taxon>Eukaryota</taxon>
        <taxon>Fungi</taxon>
        <taxon>Dikarya</taxon>
        <taxon>Basidiomycota</taxon>
        <taxon>Agaricomycotina</taxon>
        <taxon>Agaricomycetes</taxon>
        <taxon>Polyporales</taxon>
        <taxon>Fomitopsis</taxon>
    </lineage>
</organism>
<dbReference type="Proteomes" id="UP000015241">
    <property type="component" value="Unassembled WGS sequence"/>
</dbReference>
<name>S8FPT0_FOMSC</name>
<feature type="region of interest" description="Disordered" evidence="1">
    <location>
        <begin position="284"/>
        <end position="406"/>
    </location>
</feature>
<feature type="compositionally biased region" description="Low complexity" evidence="1">
    <location>
        <begin position="382"/>
        <end position="404"/>
    </location>
</feature>
<evidence type="ECO:0000313" key="3">
    <source>
        <dbReference type="Proteomes" id="UP000015241"/>
    </source>
</evidence>
<sequence>MAGDSSAPAHPDRFHYSNRRRIVSRQWLRDPSGGLLPRPPPVGTRAPNGLIWGHSLEDFMWIQRVPNVNVLTIWSRSMIKEFAENYDEGEFDTPEPLPRSRRPWPVLRIAQDARNRTIPPVGVYDDGSDHEDDEPRSVRQWRVRADDPKTGESRMDKIINRFVVEDLSDALVPNNGEKPVISPLRHPYAALWTPDLREGYAIARKNGTCSQYTLIRRPGGKSRHGELADDMGLMAVMIHDTDQPEPLETKSDPFALVIEDNGKTLSLFHDPTPVVFVDKALKRKRGGVEKAEEGSAGAPADDAKDTKEATGTDGDVEMASIPADEDDKAVEDETMLEPMETTEASGDDGTGASAEAEASTSVGTAQHLGSEDVTSTPMADVTPTPMTDATPTPMTDATPTPMTDQGTRIVMIGVLGEDSDSEDECEAEDEQAGETEPEALTKCISAGGIFDQDVLAQLPKLEEFLPEEYFPDALIVHRQDQEPTKYKRILPKFARDEDSSERERVGTLCLGGPMLGEGHHSTVRRAPLQLPPPLSAFGQHRMVTVAAKRSFGNISARRFLRHEASIFNLLPRHLQEEYCGYNLVSPIRHPVPVRAVVPKFFGYYVPLAADGTWRDDTYESHREDDTTSVEGLSPILLMEECGDPVAPHKFSIDDRSECYSLVCRLQLAGFLQGSMYVRNILWQPGPLSKPPQERSRKTPSFRIIDFGRAMYWDDHVLKVGDKEKKDRRAKEWQDQASYDRQKVERELLIQDWDY</sequence>
<dbReference type="STRING" id="743788.S8FPT0"/>
<reference evidence="2 3" key="1">
    <citation type="journal article" date="2012" name="Science">
        <title>The Paleozoic origin of enzymatic lignin decomposition reconstructed from 31 fungal genomes.</title>
        <authorList>
            <person name="Floudas D."/>
            <person name="Binder M."/>
            <person name="Riley R."/>
            <person name="Barry K."/>
            <person name="Blanchette R.A."/>
            <person name="Henrissat B."/>
            <person name="Martinez A.T."/>
            <person name="Otillar R."/>
            <person name="Spatafora J.W."/>
            <person name="Yadav J.S."/>
            <person name="Aerts A."/>
            <person name="Benoit I."/>
            <person name="Boyd A."/>
            <person name="Carlson A."/>
            <person name="Copeland A."/>
            <person name="Coutinho P.M."/>
            <person name="de Vries R.P."/>
            <person name="Ferreira P."/>
            <person name="Findley K."/>
            <person name="Foster B."/>
            <person name="Gaskell J."/>
            <person name="Glotzer D."/>
            <person name="Gorecki P."/>
            <person name="Heitman J."/>
            <person name="Hesse C."/>
            <person name="Hori C."/>
            <person name="Igarashi K."/>
            <person name="Jurgens J.A."/>
            <person name="Kallen N."/>
            <person name="Kersten P."/>
            <person name="Kohler A."/>
            <person name="Kuees U."/>
            <person name="Kumar T.K.A."/>
            <person name="Kuo A."/>
            <person name="LaButti K."/>
            <person name="Larrondo L.F."/>
            <person name="Lindquist E."/>
            <person name="Ling A."/>
            <person name="Lombard V."/>
            <person name="Lucas S."/>
            <person name="Lundell T."/>
            <person name="Martin R."/>
            <person name="McLaughlin D.J."/>
            <person name="Morgenstern I."/>
            <person name="Morin E."/>
            <person name="Murat C."/>
            <person name="Nagy L.G."/>
            <person name="Nolan M."/>
            <person name="Ohm R.A."/>
            <person name="Patyshakuliyeva A."/>
            <person name="Rokas A."/>
            <person name="Ruiz-Duenas F.J."/>
            <person name="Sabat G."/>
            <person name="Salamov A."/>
            <person name="Samejima M."/>
            <person name="Schmutz J."/>
            <person name="Slot J.C."/>
            <person name="St John F."/>
            <person name="Stenlid J."/>
            <person name="Sun H."/>
            <person name="Sun S."/>
            <person name="Syed K."/>
            <person name="Tsang A."/>
            <person name="Wiebenga A."/>
            <person name="Young D."/>
            <person name="Pisabarro A."/>
            <person name="Eastwood D.C."/>
            <person name="Martin F."/>
            <person name="Cullen D."/>
            <person name="Grigoriev I.V."/>
            <person name="Hibbett D.S."/>
        </authorList>
    </citation>
    <scope>NUCLEOTIDE SEQUENCE</scope>
    <source>
        <strain evidence="3">FP-58527</strain>
    </source>
</reference>
<proteinExistence type="predicted"/>
<feature type="compositionally biased region" description="Low complexity" evidence="1">
    <location>
        <begin position="350"/>
        <end position="365"/>
    </location>
</feature>